<evidence type="ECO:0000313" key="2">
    <source>
        <dbReference type="Proteomes" id="UP000006798"/>
    </source>
</evidence>
<protein>
    <submittedName>
        <fullName evidence="1">Reverse transcriptase</fullName>
        <ecNumber evidence="1">2.7.7.49</ecNumber>
    </submittedName>
</protein>
<keyword evidence="1" id="KW-0695">RNA-directed DNA polymerase</keyword>
<sequence length="127" mass="14623">MRRLMSPASRFEVAENGVLTYGLYRPATAVTPKPGAQVIAAATGARRAEARSGHADYFAYHAVPTNSRVLGAFRYHVTDIWRRTLRRRSQKDAMTWERMNRLADAWLPQPRILHPWPDQRFAVKHPR</sequence>
<dbReference type="Proteomes" id="UP000006798">
    <property type="component" value="Plasmid pBB1"/>
</dbReference>
<dbReference type="EMBL" id="CP002879">
    <property type="protein sequence ID" value="AEI82505.1"/>
    <property type="molecule type" value="Genomic_DNA"/>
</dbReference>
<reference evidence="1 2" key="1">
    <citation type="journal article" date="2011" name="J. Bacteriol.">
        <title>Complete genome sequence of the type strain Cupriavidus necator N-1.</title>
        <authorList>
            <person name="Poehlein A."/>
            <person name="Kusian B."/>
            <person name="Friedrich B."/>
            <person name="Daniel R."/>
            <person name="Bowien B."/>
        </authorList>
    </citation>
    <scope>NUCLEOTIDE SEQUENCE [LARGE SCALE GENOMIC DNA]</scope>
    <source>
        <strain evidence="2">ATCC 43291 / DSM 13513 / CCUG 52238 / LMG 8453 / N-1</strain>
        <plasmid evidence="1 2">pBB1</plasmid>
    </source>
</reference>
<geneLocation type="plasmid" evidence="1 2">
    <name>pBB1</name>
</geneLocation>
<name>F8GUV1_CUPNN</name>
<dbReference type="EC" id="2.7.7.49" evidence="1"/>
<dbReference type="GO" id="GO:0003964">
    <property type="term" value="F:RNA-directed DNA polymerase activity"/>
    <property type="evidence" value="ECO:0007669"/>
    <property type="project" value="UniProtKB-KW"/>
</dbReference>
<dbReference type="KEGG" id="cnc:CNE_BB1p10970"/>
<keyword evidence="1" id="KW-0808">Transferase</keyword>
<evidence type="ECO:0000313" key="1">
    <source>
        <dbReference type="EMBL" id="AEI82505.1"/>
    </source>
</evidence>
<proteinExistence type="predicted"/>
<keyword evidence="1" id="KW-0548">Nucleotidyltransferase</keyword>
<dbReference type="HOGENOM" id="CLU_1966892_0_0_4"/>
<dbReference type="AlphaFoldDB" id="F8GUV1"/>
<organism evidence="1 2">
    <name type="scientific">Cupriavidus necator (strain ATCC 43291 / DSM 13513 / CCUG 52238 / LMG 8453 / N-1)</name>
    <name type="common">Ralstonia eutropha</name>
    <dbReference type="NCBI Taxonomy" id="1042878"/>
    <lineage>
        <taxon>Bacteria</taxon>
        <taxon>Pseudomonadati</taxon>
        <taxon>Pseudomonadota</taxon>
        <taxon>Betaproteobacteria</taxon>
        <taxon>Burkholderiales</taxon>
        <taxon>Burkholderiaceae</taxon>
        <taxon>Cupriavidus</taxon>
    </lineage>
</organism>
<keyword evidence="1" id="KW-0614">Plasmid</keyword>
<gene>
    <name evidence="1" type="ordered locus">CNE_BB1p10970</name>
</gene>
<accession>F8GUV1</accession>